<comment type="caution">
    <text evidence="1">The sequence shown here is derived from an EMBL/GenBank/DDBJ whole genome shotgun (WGS) entry which is preliminary data.</text>
</comment>
<organism evidence="1 2">
    <name type="scientific">Paracoccus marinaquae</name>
    <dbReference type="NCBI Taxonomy" id="2841926"/>
    <lineage>
        <taxon>Bacteria</taxon>
        <taxon>Pseudomonadati</taxon>
        <taxon>Pseudomonadota</taxon>
        <taxon>Alphaproteobacteria</taxon>
        <taxon>Rhodobacterales</taxon>
        <taxon>Paracoccaceae</taxon>
        <taxon>Paracoccus</taxon>
    </lineage>
</organism>
<evidence type="ECO:0000313" key="2">
    <source>
        <dbReference type="Proteomes" id="UP001166191"/>
    </source>
</evidence>
<dbReference type="EMBL" id="JAHKNG010000001">
    <property type="protein sequence ID" value="MBU3028610.1"/>
    <property type="molecule type" value="Genomic_DNA"/>
</dbReference>
<evidence type="ECO:0000313" key="1">
    <source>
        <dbReference type="EMBL" id="MBU3028610.1"/>
    </source>
</evidence>
<evidence type="ECO:0008006" key="3">
    <source>
        <dbReference type="Google" id="ProtNLM"/>
    </source>
</evidence>
<accession>A0ABS6ADD2</accession>
<keyword evidence="2" id="KW-1185">Reference proteome</keyword>
<protein>
    <recommendedName>
        <fullName evidence="3">Flagellar assembly protein FliH/Type III secretion system HrpE domain-containing protein</fullName>
    </recommendedName>
</protein>
<dbReference type="RefSeq" id="WP_216031306.1">
    <property type="nucleotide sequence ID" value="NZ_JAHKNG010000001.1"/>
</dbReference>
<sequence length="191" mass="20760">MTFALFKLESFSATQPGLAAGTVYGPDDLDQAYARGLTEGLARREDEQMRNLAAGLERLGHALIDDSARRAALREEAVTALAPVLDAIVGSLTPAGESQRLETALREELSRLARLATPLRARIACGPRLRGLVERCLAAEGIDGVEVEDIDSDRISLSLQGGRIELSPRQITEDIRALLAELKEDKPTWTR</sequence>
<name>A0ABS6ADD2_9RHOB</name>
<gene>
    <name evidence="1" type="ORF">KNW02_00585</name>
</gene>
<reference evidence="1" key="1">
    <citation type="submission" date="2021-06" db="EMBL/GenBank/DDBJ databases">
        <title>Paracoccus bacterium XHP0099 sp. nov., isolated from the surface waters of the Yellow Sea.</title>
        <authorList>
            <person name="Xue H."/>
            <person name="Zhang D."/>
        </authorList>
    </citation>
    <scope>NUCLEOTIDE SEQUENCE</scope>
    <source>
        <strain evidence="1">XHP0099</strain>
    </source>
</reference>
<proteinExistence type="predicted"/>
<dbReference type="Proteomes" id="UP001166191">
    <property type="component" value="Unassembled WGS sequence"/>
</dbReference>